<keyword evidence="4" id="KW-0028">Amino-acid biosynthesis</keyword>
<comment type="catalytic activity">
    <reaction evidence="4">
        <text>L-proline + NADP(+) = (S)-1-pyrroline-5-carboxylate + NADPH + 2 H(+)</text>
        <dbReference type="Rhea" id="RHEA:14109"/>
        <dbReference type="ChEBI" id="CHEBI:15378"/>
        <dbReference type="ChEBI" id="CHEBI:17388"/>
        <dbReference type="ChEBI" id="CHEBI:57783"/>
        <dbReference type="ChEBI" id="CHEBI:58349"/>
        <dbReference type="ChEBI" id="CHEBI:60039"/>
        <dbReference type="EC" id="1.5.1.2"/>
    </reaction>
</comment>
<dbReference type="InterPro" id="IPR008927">
    <property type="entry name" value="6-PGluconate_DH-like_C_sf"/>
</dbReference>
<dbReference type="HAMAP" id="MF_01925">
    <property type="entry name" value="P5C_reductase"/>
    <property type="match status" value="1"/>
</dbReference>
<reference evidence="9 10" key="1">
    <citation type="submission" date="2019-06" db="EMBL/GenBank/DDBJ databases">
        <title>Whole genome shotgun sequence of Acetobacter peroxydans NBRC 13755.</title>
        <authorList>
            <person name="Hosoyama A."/>
            <person name="Uohara A."/>
            <person name="Ohji S."/>
            <person name="Ichikawa N."/>
        </authorList>
    </citation>
    <scope>NUCLEOTIDE SEQUENCE [LARGE SCALE GENOMIC DNA]</scope>
    <source>
        <strain evidence="9 10">NBRC 13755</strain>
    </source>
</reference>
<dbReference type="GO" id="GO:0004735">
    <property type="term" value="F:pyrroline-5-carboxylate reductase activity"/>
    <property type="evidence" value="ECO:0007669"/>
    <property type="project" value="UniProtKB-UniRule"/>
</dbReference>
<feature type="binding site" evidence="6">
    <location>
        <begin position="69"/>
        <end position="72"/>
    </location>
    <ligand>
        <name>NADP(+)</name>
        <dbReference type="ChEBI" id="CHEBI:58349"/>
    </ligand>
</feature>
<feature type="domain" description="Pyrroline-5-carboxylate reductase catalytic N-terminal" evidence="7">
    <location>
        <begin position="10"/>
        <end position="97"/>
    </location>
</feature>
<dbReference type="InterPro" id="IPR036291">
    <property type="entry name" value="NAD(P)-bd_dom_sf"/>
</dbReference>
<dbReference type="EMBL" id="BJMV01000006">
    <property type="protein sequence ID" value="GEB85620.1"/>
    <property type="molecule type" value="Genomic_DNA"/>
</dbReference>
<dbReference type="GO" id="GO:0005737">
    <property type="term" value="C:cytoplasm"/>
    <property type="evidence" value="ECO:0007669"/>
    <property type="project" value="UniProtKB-SubCell"/>
</dbReference>
<sequence>MSTSTRLPSILLVGCGKMGGAMLDGWLACGLPPSAVIDRHRDTLPAPHVLVPSLGDLPASFQPDVIVLAVKPQKADAVLETLARRFARATLLSVMAGRSIASLSRVYSQAATDTAPVFIRAMPNTPSTLGAGMTGLYASPDATPEQKQHCDSLMRAVGQTVWVDTEQQIDAVTGISGSGPAYVFLLAELLEKAGVEQGLPQATARTLARATLYGAGQMLHSLPTDAAELRRNVTSPGGTTAEALGVLMASDAWPASTSQAVAAAVRRAGELAG</sequence>
<dbReference type="Gene3D" id="3.40.50.720">
    <property type="entry name" value="NAD(P)-binding Rossmann-like Domain"/>
    <property type="match status" value="1"/>
</dbReference>
<feature type="domain" description="Pyrroline-5-carboxylate reductase dimerisation" evidence="8">
    <location>
        <begin position="166"/>
        <end position="271"/>
    </location>
</feature>
<evidence type="ECO:0000256" key="5">
    <source>
        <dbReference type="NCBIfam" id="TIGR00112"/>
    </source>
</evidence>
<keyword evidence="2 4" id="KW-0521">NADP</keyword>
<comment type="caution">
    <text evidence="9">The sequence shown here is derived from an EMBL/GenBank/DDBJ whole genome shotgun (WGS) entry which is preliminary data.</text>
</comment>
<dbReference type="SUPFAM" id="SSF51735">
    <property type="entry name" value="NAD(P)-binding Rossmann-fold domains"/>
    <property type="match status" value="1"/>
</dbReference>
<dbReference type="PIRSF" id="PIRSF000193">
    <property type="entry name" value="Pyrrol-5-carb_rd"/>
    <property type="match status" value="1"/>
</dbReference>
<dbReference type="Pfam" id="PF03807">
    <property type="entry name" value="F420_oxidored"/>
    <property type="match status" value="1"/>
</dbReference>
<dbReference type="SUPFAM" id="SSF48179">
    <property type="entry name" value="6-phosphogluconate dehydrogenase C-terminal domain-like"/>
    <property type="match status" value="1"/>
</dbReference>
<dbReference type="InterPro" id="IPR028939">
    <property type="entry name" value="P5C_Rdtase_cat_N"/>
</dbReference>
<proteinExistence type="inferred from homology"/>
<dbReference type="EC" id="1.5.1.2" evidence="4 5"/>
<name>A0A4Y3TXA5_9PROT</name>
<organism evidence="9 10">
    <name type="scientific">Acetobacter peroxydans</name>
    <dbReference type="NCBI Taxonomy" id="104098"/>
    <lineage>
        <taxon>Bacteria</taxon>
        <taxon>Pseudomonadati</taxon>
        <taxon>Pseudomonadota</taxon>
        <taxon>Alphaproteobacteria</taxon>
        <taxon>Acetobacterales</taxon>
        <taxon>Acetobacteraceae</taxon>
        <taxon>Acetobacter</taxon>
    </lineage>
</organism>
<evidence type="ECO:0000313" key="9">
    <source>
        <dbReference type="EMBL" id="GEB85620.1"/>
    </source>
</evidence>
<comment type="similarity">
    <text evidence="1 4">Belongs to the pyrroline-5-carboxylate reductase family.</text>
</comment>
<dbReference type="NCBIfam" id="TIGR00112">
    <property type="entry name" value="proC"/>
    <property type="match status" value="1"/>
</dbReference>
<comment type="subcellular location">
    <subcellularLocation>
        <location evidence="4">Cytoplasm</location>
    </subcellularLocation>
</comment>
<dbReference type="Proteomes" id="UP000317730">
    <property type="component" value="Unassembled WGS sequence"/>
</dbReference>
<accession>A0A4Y3TXA5</accession>
<evidence type="ECO:0000256" key="1">
    <source>
        <dbReference type="ARBA" id="ARBA00005525"/>
    </source>
</evidence>
<evidence type="ECO:0000256" key="6">
    <source>
        <dbReference type="PIRSR" id="PIRSR000193-1"/>
    </source>
</evidence>
<dbReference type="OrthoDB" id="9805754at2"/>
<dbReference type="InterPro" id="IPR029036">
    <property type="entry name" value="P5CR_dimer"/>
</dbReference>
<dbReference type="Pfam" id="PF14748">
    <property type="entry name" value="P5CR_dimer"/>
    <property type="match status" value="1"/>
</dbReference>
<dbReference type="PANTHER" id="PTHR11645:SF0">
    <property type="entry name" value="PYRROLINE-5-CARBOXYLATE REDUCTASE 3"/>
    <property type="match status" value="1"/>
</dbReference>
<comment type="catalytic activity">
    <reaction evidence="4">
        <text>L-proline + NAD(+) = (S)-1-pyrroline-5-carboxylate + NADH + 2 H(+)</text>
        <dbReference type="Rhea" id="RHEA:14105"/>
        <dbReference type="ChEBI" id="CHEBI:15378"/>
        <dbReference type="ChEBI" id="CHEBI:17388"/>
        <dbReference type="ChEBI" id="CHEBI:57540"/>
        <dbReference type="ChEBI" id="CHEBI:57945"/>
        <dbReference type="ChEBI" id="CHEBI:60039"/>
        <dbReference type="EC" id="1.5.1.2"/>
    </reaction>
</comment>
<evidence type="ECO:0000259" key="7">
    <source>
        <dbReference type="Pfam" id="PF03807"/>
    </source>
</evidence>
<keyword evidence="3 4" id="KW-0560">Oxidoreductase</keyword>
<dbReference type="PANTHER" id="PTHR11645">
    <property type="entry name" value="PYRROLINE-5-CARBOXYLATE REDUCTASE"/>
    <property type="match status" value="1"/>
</dbReference>
<evidence type="ECO:0000259" key="8">
    <source>
        <dbReference type="Pfam" id="PF14748"/>
    </source>
</evidence>
<gene>
    <name evidence="4 9" type="primary">proC</name>
    <name evidence="9" type="ORF">APE01nite_14170</name>
</gene>
<keyword evidence="10" id="KW-1185">Reference proteome</keyword>
<evidence type="ECO:0000256" key="4">
    <source>
        <dbReference type="HAMAP-Rule" id="MF_01925"/>
    </source>
</evidence>
<evidence type="ECO:0000256" key="2">
    <source>
        <dbReference type="ARBA" id="ARBA00022857"/>
    </source>
</evidence>
<evidence type="ECO:0000313" key="10">
    <source>
        <dbReference type="Proteomes" id="UP000317730"/>
    </source>
</evidence>
<dbReference type="UniPathway" id="UPA00098">
    <property type="reaction ID" value="UER00361"/>
</dbReference>
<comment type="function">
    <text evidence="4">Catalyzes the reduction of 1-pyrroline-5-carboxylate (PCA) to L-proline.</text>
</comment>
<protein>
    <recommendedName>
        <fullName evidence="4 5">Pyrroline-5-carboxylate reductase</fullName>
        <shortName evidence="4">P5C reductase</shortName>
        <shortName evidence="4">P5CR</shortName>
        <ecNumber evidence="4 5">1.5.1.2</ecNumber>
    </recommendedName>
    <alternativeName>
        <fullName evidence="4">PCA reductase</fullName>
    </alternativeName>
</protein>
<dbReference type="RefSeq" id="WP_141376027.1">
    <property type="nucleotide sequence ID" value="NZ_BAPL01000005.1"/>
</dbReference>
<dbReference type="Gene3D" id="1.10.3730.10">
    <property type="entry name" value="ProC C-terminal domain-like"/>
    <property type="match status" value="1"/>
</dbReference>
<dbReference type="AlphaFoldDB" id="A0A4Y3TXA5"/>
<dbReference type="InterPro" id="IPR000304">
    <property type="entry name" value="Pyrroline-COOH_reductase"/>
</dbReference>
<comment type="pathway">
    <text evidence="4">Amino-acid biosynthesis; L-proline biosynthesis; L-proline from L-glutamate 5-semialdehyde: step 1/1.</text>
</comment>
<dbReference type="GO" id="GO:0055129">
    <property type="term" value="P:L-proline biosynthetic process"/>
    <property type="evidence" value="ECO:0007669"/>
    <property type="project" value="UniProtKB-UniRule"/>
</dbReference>
<evidence type="ECO:0000256" key="3">
    <source>
        <dbReference type="ARBA" id="ARBA00023002"/>
    </source>
</evidence>
<keyword evidence="4" id="KW-0963">Cytoplasm</keyword>
<keyword evidence="4" id="KW-0641">Proline biosynthesis</keyword>
<dbReference type="FunFam" id="1.10.3730.10:FF:000001">
    <property type="entry name" value="Pyrroline-5-carboxylate reductase"/>
    <property type="match status" value="1"/>
</dbReference>